<dbReference type="Proteomes" id="UP000230842">
    <property type="component" value="Unassembled WGS sequence"/>
</dbReference>
<dbReference type="RefSeq" id="WP_211287978.1">
    <property type="nucleotide sequence ID" value="NZ_PGEZ01000001.1"/>
</dbReference>
<dbReference type="InterPro" id="IPR025889">
    <property type="entry name" value="GSP17M-like_dom"/>
</dbReference>
<evidence type="ECO:0000259" key="3">
    <source>
        <dbReference type="Pfam" id="PF11181"/>
    </source>
</evidence>
<feature type="region of interest" description="Disordered" evidence="1">
    <location>
        <begin position="160"/>
        <end position="181"/>
    </location>
</feature>
<dbReference type="AlphaFoldDB" id="A0A2M9BFI3"/>
<keyword evidence="5" id="KW-1185">Reference proteome</keyword>
<feature type="transmembrane region" description="Helical" evidence="2">
    <location>
        <begin position="94"/>
        <end position="119"/>
    </location>
</feature>
<name>A0A2M9BFI3_9ACTN</name>
<feature type="domain" description="General stress protein 17M-like" evidence="3">
    <location>
        <begin position="18"/>
        <end position="105"/>
    </location>
</feature>
<dbReference type="Pfam" id="PF11181">
    <property type="entry name" value="YflT"/>
    <property type="match status" value="1"/>
</dbReference>
<evidence type="ECO:0000256" key="1">
    <source>
        <dbReference type="SAM" id="MobiDB-lite"/>
    </source>
</evidence>
<protein>
    <recommendedName>
        <fullName evidence="3">General stress protein 17M-like domain-containing protein</fullName>
    </recommendedName>
</protein>
<evidence type="ECO:0000256" key="2">
    <source>
        <dbReference type="SAM" id="Phobius"/>
    </source>
</evidence>
<keyword evidence="2" id="KW-0472">Membrane</keyword>
<dbReference type="EMBL" id="PGEZ01000001">
    <property type="protein sequence ID" value="PJJ56691.1"/>
    <property type="molecule type" value="Genomic_DNA"/>
</dbReference>
<accession>A0A2M9BFI3</accession>
<feature type="compositionally biased region" description="Pro residues" evidence="1">
    <location>
        <begin position="165"/>
        <end position="181"/>
    </location>
</feature>
<sequence length="181" mass="19874">MAVQQGRSAFTLEYPQHLAYFDDYREAQRAVDYLSDERFPVENCLIVGTDLKQIERVTGRMTTGKAAGYGAASGAWFGLLLGLIVGIFAEPGNWFQIVLSAMLIGLGFGLVWGLVGYAFTRGQRDFTSVAQVIASRYELLVEHRMLAEAQKTLAGLIHPAMQQQPPTPQPPYGEPPQPPTA</sequence>
<feature type="transmembrane region" description="Helical" evidence="2">
    <location>
        <begin position="66"/>
        <end position="88"/>
    </location>
</feature>
<evidence type="ECO:0000313" key="4">
    <source>
        <dbReference type="EMBL" id="PJJ56691.1"/>
    </source>
</evidence>
<evidence type="ECO:0000313" key="5">
    <source>
        <dbReference type="Proteomes" id="UP000230842"/>
    </source>
</evidence>
<organism evidence="4 5">
    <name type="scientific">Mumia flava</name>
    <dbReference type="NCBI Taxonomy" id="1348852"/>
    <lineage>
        <taxon>Bacteria</taxon>
        <taxon>Bacillati</taxon>
        <taxon>Actinomycetota</taxon>
        <taxon>Actinomycetes</taxon>
        <taxon>Propionibacteriales</taxon>
        <taxon>Nocardioidaceae</taxon>
        <taxon>Mumia</taxon>
    </lineage>
</organism>
<keyword evidence="2" id="KW-1133">Transmembrane helix</keyword>
<comment type="caution">
    <text evidence="4">The sequence shown here is derived from an EMBL/GenBank/DDBJ whole genome shotgun (WGS) entry which is preliminary data.</text>
</comment>
<reference evidence="4 5" key="1">
    <citation type="submission" date="2017-11" db="EMBL/GenBank/DDBJ databases">
        <title>Genomic Encyclopedia of Archaeal and Bacterial Type Strains, Phase II (KMG-II): From Individual Species to Whole Genera.</title>
        <authorList>
            <person name="Goeker M."/>
        </authorList>
    </citation>
    <scope>NUCLEOTIDE SEQUENCE [LARGE SCALE GENOMIC DNA]</scope>
    <source>
        <strain evidence="4 5">DSM 27763</strain>
    </source>
</reference>
<proteinExistence type="predicted"/>
<keyword evidence="2" id="KW-0812">Transmembrane</keyword>
<gene>
    <name evidence="4" type="ORF">CLV56_0902</name>
</gene>